<evidence type="ECO:0000256" key="4">
    <source>
        <dbReference type="ARBA" id="ARBA00022989"/>
    </source>
</evidence>
<comment type="caution">
    <text evidence="11">The sequence shown here is derived from an EMBL/GenBank/DDBJ whole genome shotgun (WGS) entry which is preliminary data.</text>
</comment>
<feature type="transmembrane region" description="Helical" evidence="9">
    <location>
        <begin position="47"/>
        <end position="69"/>
    </location>
</feature>
<accession>A0AAD4ZZP2</accession>
<dbReference type="AlphaFoldDB" id="A0AAD4ZZP2"/>
<feature type="transmembrane region" description="Helical" evidence="9">
    <location>
        <begin position="244"/>
        <end position="268"/>
    </location>
</feature>
<evidence type="ECO:0000256" key="2">
    <source>
        <dbReference type="ARBA" id="ARBA00022606"/>
    </source>
</evidence>
<keyword evidence="4 9" id="KW-1133">Transmembrane helix</keyword>
<gene>
    <name evidence="11" type="ORF">C0J50_7287</name>
</gene>
<feature type="transmembrane region" description="Helical" evidence="9">
    <location>
        <begin position="89"/>
        <end position="110"/>
    </location>
</feature>
<feature type="transmembrane region" description="Helical" evidence="9">
    <location>
        <begin position="12"/>
        <end position="35"/>
    </location>
</feature>
<dbReference type="Gene3D" id="1.20.1070.10">
    <property type="entry name" value="Rhodopsin 7-helix transmembrane proteins"/>
    <property type="match status" value="1"/>
</dbReference>
<evidence type="ECO:0000256" key="9">
    <source>
        <dbReference type="SAM" id="Phobius"/>
    </source>
</evidence>
<dbReference type="PANTHER" id="PTHR11394">
    <property type="entry name" value="TASTE RECEPTOR TYPE 2"/>
    <property type="match status" value="1"/>
</dbReference>
<keyword evidence="7 11" id="KW-0675">Receptor</keyword>
<feature type="transmembrane region" description="Helical" evidence="9">
    <location>
        <begin position="131"/>
        <end position="152"/>
    </location>
</feature>
<dbReference type="SUPFAM" id="SSF81321">
    <property type="entry name" value="Family A G protein-coupled receptor-like"/>
    <property type="match status" value="1"/>
</dbReference>
<keyword evidence="12" id="KW-1185">Reference proteome</keyword>
<dbReference type="EMBL" id="MU593954">
    <property type="protein sequence ID" value="KAI5607171.1"/>
    <property type="molecule type" value="Genomic_DNA"/>
</dbReference>
<dbReference type="GO" id="GO:0016020">
    <property type="term" value="C:membrane"/>
    <property type="evidence" value="ECO:0007669"/>
    <property type="project" value="UniProtKB-SubCell"/>
</dbReference>
<evidence type="ECO:0000256" key="1">
    <source>
        <dbReference type="ARBA" id="ARBA00004141"/>
    </source>
</evidence>
<feature type="domain" description="G-protein coupled receptors family 1 profile" evidence="10">
    <location>
        <begin position="22"/>
        <end position="296"/>
    </location>
</feature>
<reference evidence="11" key="1">
    <citation type="submission" date="2018-07" db="EMBL/GenBank/DDBJ databases">
        <title>Comparative genomics of catfishes provides insights into carnivory and benthic adaptation.</title>
        <authorList>
            <person name="Zhang Y."/>
            <person name="Wang D."/>
            <person name="Peng Z."/>
            <person name="Zheng S."/>
            <person name="Shao F."/>
            <person name="Tao W."/>
        </authorList>
    </citation>
    <scope>NUCLEOTIDE SEQUENCE</scope>
    <source>
        <strain evidence="11">Chongqing</strain>
    </source>
</reference>
<evidence type="ECO:0000256" key="7">
    <source>
        <dbReference type="ARBA" id="ARBA00023170"/>
    </source>
</evidence>
<dbReference type="Proteomes" id="UP001205998">
    <property type="component" value="Unassembled WGS sequence"/>
</dbReference>
<name>A0AAD4ZZP2_SILAS</name>
<dbReference type="InterPro" id="IPR017452">
    <property type="entry name" value="GPCR_Rhodpsn_7TM"/>
</dbReference>
<dbReference type="PRINTS" id="PR00237">
    <property type="entry name" value="GPCRRHODOPSN"/>
</dbReference>
<dbReference type="InterPro" id="IPR000276">
    <property type="entry name" value="GPCR_Rhodpsn"/>
</dbReference>
<dbReference type="Pfam" id="PF00001">
    <property type="entry name" value="7tm_1"/>
    <property type="match status" value="1"/>
</dbReference>
<keyword evidence="8" id="KW-0807">Transducer</keyword>
<sequence length="348" mass="38743">MAQLLILDAVLFGILVFSGILGNIMVIYTVVLCTVENHAHHMPPSDLILLNLSLANLLSSLFRTVPIFISDLGLEVSLETNWCRLFMLLWVWWRSVGSWATLALSIFHYTTLTRKHVAMGPMAQQRDRRRVILALAFVWGGNLLFSLPAAIYTRHVRGNVTSEVMVISCSTRPLLGCMWEFPSKQQGTAFASTSLALNEVLPLLLMVSTNLATLRALAKHIRMVTAGLENSSAHVQMERKAGQVIMMLVALFVVCWVMQVAAVTYYNYDGGAHTEGLLTVSQFSASVFVGFSPMVVALGHGKLRKRIVVMMQELGVRAGCRTTRRDTDKKPRMLESTTVSYKHETQTK</sequence>
<evidence type="ECO:0000313" key="11">
    <source>
        <dbReference type="EMBL" id="KAI5607171.1"/>
    </source>
</evidence>
<dbReference type="CDD" id="cd00637">
    <property type="entry name" value="7tm_classA_rhodopsin-like"/>
    <property type="match status" value="1"/>
</dbReference>
<dbReference type="PROSITE" id="PS50262">
    <property type="entry name" value="G_PROTEIN_RECEP_F1_2"/>
    <property type="match status" value="1"/>
</dbReference>
<evidence type="ECO:0000256" key="5">
    <source>
        <dbReference type="ARBA" id="ARBA00023040"/>
    </source>
</evidence>
<dbReference type="PANTHER" id="PTHR11394:SF72">
    <property type="entry name" value="OLFACTORY RECEPTOR CLASS A-LIKE PROTEIN 4"/>
    <property type="match status" value="1"/>
</dbReference>
<evidence type="ECO:0000313" key="12">
    <source>
        <dbReference type="Proteomes" id="UP001205998"/>
    </source>
</evidence>
<dbReference type="GO" id="GO:0004930">
    <property type="term" value="F:G protein-coupled receptor activity"/>
    <property type="evidence" value="ECO:0007669"/>
    <property type="project" value="UniProtKB-KW"/>
</dbReference>
<organism evidence="11 12">
    <name type="scientific">Silurus asotus</name>
    <name type="common">Amur catfish</name>
    <name type="synonym">Parasilurus asotus</name>
    <dbReference type="NCBI Taxonomy" id="30991"/>
    <lineage>
        <taxon>Eukaryota</taxon>
        <taxon>Metazoa</taxon>
        <taxon>Chordata</taxon>
        <taxon>Craniata</taxon>
        <taxon>Vertebrata</taxon>
        <taxon>Euteleostomi</taxon>
        <taxon>Actinopterygii</taxon>
        <taxon>Neopterygii</taxon>
        <taxon>Teleostei</taxon>
        <taxon>Ostariophysi</taxon>
        <taxon>Siluriformes</taxon>
        <taxon>Siluridae</taxon>
        <taxon>Silurus</taxon>
    </lineage>
</organism>
<evidence type="ECO:0000259" key="10">
    <source>
        <dbReference type="PROSITE" id="PS50262"/>
    </source>
</evidence>
<proteinExistence type="predicted"/>
<comment type="subcellular location">
    <subcellularLocation>
        <location evidence="1">Membrane</location>
        <topology evidence="1">Multi-pass membrane protein</topology>
    </subcellularLocation>
</comment>
<keyword evidence="3 9" id="KW-0812">Transmembrane</keyword>
<keyword evidence="5" id="KW-0297">G-protein coupled receptor</keyword>
<evidence type="ECO:0000256" key="3">
    <source>
        <dbReference type="ARBA" id="ARBA00022692"/>
    </source>
</evidence>
<evidence type="ECO:0000256" key="8">
    <source>
        <dbReference type="ARBA" id="ARBA00023224"/>
    </source>
</evidence>
<keyword evidence="6 9" id="KW-0472">Membrane</keyword>
<feature type="transmembrane region" description="Helical" evidence="9">
    <location>
        <begin position="280"/>
        <end position="301"/>
    </location>
</feature>
<protein>
    <submittedName>
        <fullName evidence="11">Tachykinin-like peptides receptor 86C</fullName>
    </submittedName>
</protein>
<feature type="transmembrane region" description="Helical" evidence="9">
    <location>
        <begin position="200"/>
        <end position="218"/>
    </location>
</feature>
<evidence type="ECO:0000256" key="6">
    <source>
        <dbReference type="ARBA" id="ARBA00023136"/>
    </source>
</evidence>
<keyword evidence="2" id="KW-0716">Sensory transduction</keyword>